<feature type="chain" id="PRO_5045840220" description="DUF3558 domain-containing protein" evidence="2">
    <location>
        <begin position="22"/>
        <end position="328"/>
    </location>
</feature>
<reference evidence="3 4" key="1">
    <citation type="submission" date="2022-11" db="EMBL/GenBank/DDBJ databases">
        <title>Draft genome sequence of Saccharopolyspora sp. WRP15-2 isolated from rhizosphere soils of wild rice in Thailand.</title>
        <authorList>
            <person name="Duangmal K."/>
            <person name="Kammanee S."/>
            <person name="Muangham S."/>
        </authorList>
    </citation>
    <scope>NUCLEOTIDE SEQUENCE [LARGE SCALE GENOMIC DNA]</scope>
    <source>
        <strain evidence="3 4">WRP15-2</strain>
    </source>
</reference>
<evidence type="ECO:0000256" key="2">
    <source>
        <dbReference type="SAM" id="SignalP"/>
    </source>
</evidence>
<evidence type="ECO:0008006" key="5">
    <source>
        <dbReference type="Google" id="ProtNLM"/>
    </source>
</evidence>
<accession>A0ABT4V252</accession>
<dbReference type="RefSeq" id="WP_270950728.1">
    <property type="nucleotide sequence ID" value="NZ_JAQGLA010000037.1"/>
</dbReference>
<comment type="caution">
    <text evidence="3">The sequence shown here is derived from an EMBL/GenBank/DDBJ whole genome shotgun (WGS) entry which is preliminary data.</text>
</comment>
<name>A0ABT4V252_9PSEU</name>
<evidence type="ECO:0000256" key="1">
    <source>
        <dbReference type="SAM" id="MobiDB-lite"/>
    </source>
</evidence>
<organism evidence="3 4">
    <name type="scientific">Saccharopolyspora oryzae</name>
    <dbReference type="NCBI Taxonomy" id="2997343"/>
    <lineage>
        <taxon>Bacteria</taxon>
        <taxon>Bacillati</taxon>
        <taxon>Actinomycetota</taxon>
        <taxon>Actinomycetes</taxon>
        <taxon>Pseudonocardiales</taxon>
        <taxon>Pseudonocardiaceae</taxon>
        <taxon>Saccharopolyspora</taxon>
    </lineage>
</organism>
<feature type="signal peptide" evidence="2">
    <location>
        <begin position="1"/>
        <end position="21"/>
    </location>
</feature>
<dbReference type="EMBL" id="JAQGLA010000037">
    <property type="protein sequence ID" value="MDA3628030.1"/>
    <property type="molecule type" value="Genomic_DNA"/>
</dbReference>
<feature type="region of interest" description="Disordered" evidence="1">
    <location>
        <begin position="304"/>
        <end position="328"/>
    </location>
</feature>
<gene>
    <name evidence="3" type="ORF">OU415_21535</name>
</gene>
<keyword evidence="2" id="KW-0732">Signal</keyword>
<sequence>MFRPVHLIVALLSALAVAGCAAPGVEPTVSERRTVEVPELRADKPGEMLDPAFAPERLRGIDVCETLRAAGLEKYGTPAPEFSPDGFGTCSNYMKDHNGKDFGATLYFDYAVQEPSKHQIAGLPAEMSENGTGTCFVSAAYAGADLKMFETARGVGIQLSSEQGDACSPAVQLLTDVIDVVRNKPQVNARTSGGLAGFDPCEITDPEVLRRAMAGANPDSSGGRGLYECKWFGENGVVAVVSFQLGSMQETGVPPGAPPPPPLDLGAPTAVEVYLDPPSCAIEWEHRKAAADSEFVHVEISNSESVPLDPCTSAGDLARQVRSKLPRA</sequence>
<dbReference type="PROSITE" id="PS51257">
    <property type="entry name" value="PROKAR_LIPOPROTEIN"/>
    <property type="match status" value="1"/>
</dbReference>
<evidence type="ECO:0000313" key="3">
    <source>
        <dbReference type="EMBL" id="MDA3628030.1"/>
    </source>
</evidence>
<protein>
    <recommendedName>
        <fullName evidence="5">DUF3558 domain-containing protein</fullName>
    </recommendedName>
</protein>
<evidence type="ECO:0000313" key="4">
    <source>
        <dbReference type="Proteomes" id="UP001210380"/>
    </source>
</evidence>
<proteinExistence type="predicted"/>
<dbReference type="Proteomes" id="UP001210380">
    <property type="component" value="Unassembled WGS sequence"/>
</dbReference>
<keyword evidence="4" id="KW-1185">Reference proteome</keyword>